<keyword evidence="10 20" id="KW-0347">Helicase</keyword>
<dbReference type="InterPro" id="IPR036388">
    <property type="entry name" value="WH-like_DNA-bd_sf"/>
</dbReference>
<evidence type="ECO:0000256" key="1">
    <source>
        <dbReference type="ARBA" id="ARBA00001936"/>
    </source>
</evidence>
<comment type="caution">
    <text evidence="25">The sequence shown here is derived from an EMBL/GenBank/DDBJ whole genome shotgun (WGS) entry which is preliminary data.</text>
</comment>
<evidence type="ECO:0000256" key="12">
    <source>
        <dbReference type="ARBA" id="ARBA00022840"/>
    </source>
</evidence>
<dbReference type="OrthoDB" id="10261556at2759"/>
<keyword evidence="21" id="KW-0175">Coiled coil</keyword>
<keyword evidence="7" id="KW-0479">Metal-binding</keyword>
<dbReference type="GO" id="GO:0016787">
    <property type="term" value="F:hydrolase activity"/>
    <property type="evidence" value="ECO:0007669"/>
    <property type="project" value="UniProtKB-KW"/>
</dbReference>
<dbReference type="Pfam" id="PF16124">
    <property type="entry name" value="RecQ_Zn_bind"/>
    <property type="match status" value="1"/>
</dbReference>
<dbReference type="GO" id="GO:0000724">
    <property type="term" value="P:double-strand break repair via homologous recombination"/>
    <property type="evidence" value="ECO:0007669"/>
    <property type="project" value="TreeGrafter"/>
</dbReference>
<dbReference type="AlphaFoldDB" id="A0A8J2WE57"/>
<keyword evidence="6" id="KW-0597">Phosphoprotein</keyword>
<evidence type="ECO:0000256" key="4">
    <source>
        <dbReference type="ARBA" id="ARBA00004123"/>
    </source>
</evidence>
<dbReference type="EC" id="5.6.2.4" evidence="20"/>
<evidence type="ECO:0000256" key="21">
    <source>
        <dbReference type="SAM" id="Coils"/>
    </source>
</evidence>
<evidence type="ECO:0000313" key="26">
    <source>
        <dbReference type="Proteomes" id="UP000789390"/>
    </source>
</evidence>
<dbReference type="Pfam" id="PF00271">
    <property type="entry name" value="Helicase_C"/>
    <property type="match status" value="1"/>
</dbReference>
<evidence type="ECO:0000256" key="16">
    <source>
        <dbReference type="ARBA" id="ARBA00023242"/>
    </source>
</evidence>
<dbReference type="FunFam" id="1.10.10.10:FF:000306">
    <property type="entry name" value="ATP-dependent DNA helicase"/>
    <property type="match status" value="1"/>
</dbReference>
<dbReference type="InterPro" id="IPR001650">
    <property type="entry name" value="Helicase_C-like"/>
</dbReference>
<evidence type="ECO:0000256" key="7">
    <source>
        <dbReference type="ARBA" id="ARBA00022723"/>
    </source>
</evidence>
<keyword evidence="14" id="KW-0238">DNA-binding</keyword>
<dbReference type="SUPFAM" id="SSF52540">
    <property type="entry name" value="P-loop containing nucleoside triphosphate hydrolases"/>
    <property type="match status" value="1"/>
</dbReference>
<keyword evidence="12 20" id="KW-0067">ATP-binding</keyword>
<keyword evidence="16 20" id="KW-0539">Nucleus</keyword>
<comment type="catalytic activity">
    <reaction evidence="17 20">
        <text>Couples ATP hydrolysis with the unwinding of duplex DNA by translocating in the 3'-5' direction.</text>
        <dbReference type="EC" id="5.6.2.4"/>
    </reaction>
</comment>
<evidence type="ECO:0000256" key="14">
    <source>
        <dbReference type="ARBA" id="ARBA00023125"/>
    </source>
</evidence>
<evidence type="ECO:0000256" key="13">
    <source>
        <dbReference type="ARBA" id="ARBA00022990"/>
    </source>
</evidence>
<evidence type="ECO:0000259" key="24">
    <source>
        <dbReference type="PROSITE" id="PS51194"/>
    </source>
</evidence>
<evidence type="ECO:0000256" key="20">
    <source>
        <dbReference type="RuleBase" id="RU364117"/>
    </source>
</evidence>
<evidence type="ECO:0000256" key="2">
    <source>
        <dbReference type="ARBA" id="ARBA00001946"/>
    </source>
</evidence>
<comment type="catalytic activity">
    <reaction evidence="18">
        <text>ATP + H2O = ADP + phosphate + H(+)</text>
        <dbReference type="Rhea" id="RHEA:13065"/>
        <dbReference type="ChEBI" id="CHEBI:15377"/>
        <dbReference type="ChEBI" id="CHEBI:15378"/>
        <dbReference type="ChEBI" id="CHEBI:30616"/>
        <dbReference type="ChEBI" id="CHEBI:43474"/>
        <dbReference type="ChEBI" id="CHEBI:456216"/>
    </reaction>
    <physiologicalReaction direction="left-to-right" evidence="18">
        <dbReference type="Rhea" id="RHEA:13066"/>
    </physiologicalReaction>
</comment>
<evidence type="ECO:0000259" key="23">
    <source>
        <dbReference type="PROSITE" id="PS51192"/>
    </source>
</evidence>
<dbReference type="SMART" id="SM00490">
    <property type="entry name" value="HELICc"/>
    <property type="match status" value="1"/>
</dbReference>
<keyword evidence="8 20" id="KW-0547">Nucleotide-binding</keyword>
<dbReference type="GO" id="GO:0005694">
    <property type="term" value="C:chromosome"/>
    <property type="evidence" value="ECO:0007669"/>
    <property type="project" value="TreeGrafter"/>
</dbReference>
<gene>
    <name evidence="25" type="ORF">DGAL_LOCUS267</name>
</gene>
<dbReference type="NCBIfam" id="TIGR00614">
    <property type="entry name" value="recQ_fam"/>
    <property type="match status" value="1"/>
</dbReference>
<dbReference type="InterPro" id="IPR014001">
    <property type="entry name" value="Helicase_ATP-bd"/>
</dbReference>
<evidence type="ECO:0000256" key="9">
    <source>
        <dbReference type="ARBA" id="ARBA00022801"/>
    </source>
</evidence>
<keyword evidence="26" id="KW-1185">Reference proteome</keyword>
<feature type="domain" description="Helicase C-terminal" evidence="24">
    <location>
        <begin position="290"/>
        <end position="438"/>
    </location>
</feature>
<evidence type="ECO:0000256" key="18">
    <source>
        <dbReference type="ARBA" id="ARBA00048778"/>
    </source>
</evidence>
<dbReference type="GO" id="GO:0043138">
    <property type="term" value="F:3'-5' DNA helicase activity"/>
    <property type="evidence" value="ECO:0007669"/>
    <property type="project" value="UniProtKB-EC"/>
</dbReference>
<organism evidence="25 26">
    <name type="scientific">Daphnia galeata</name>
    <dbReference type="NCBI Taxonomy" id="27404"/>
    <lineage>
        <taxon>Eukaryota</taxon>
        <taxon>Metazoa</taxon>
        <taxon>Ecdysozoa</taxon>
        <taxon>Arthropoda</taxon>
        <taxon>Crustacea</taxon>
        <taxon>Branchiopoda</taxon>
        <taxon>Diplostraca</taxon>
        <taxon>Cladocera</taxon>
        <taxon>Anomopoda</taxon>
        <taxon>Daphniidae</taxon>
        <taxon>Daphnia</taxon>
    </lineage>
</organism>
<comment type="catalytic activity">
    <reaction evidence="19">
        <text>dATP + H2O = dADP + phosphate + H(+)</text>
        <dbReference type="Rhea" id="RHEA:51908"/>
        <dbReference type="ChEBI" id="CHEBI:15377"/>
        <dbReference type="ChEBI" id="CHEBI:15378"/>
        <dbReference type="ChEBI" id="CHEBI:43474"/>
        <dbReference type="ChEBI" id="CHEBI:57667"/>
        <dbReference type="ChEBI" id="CHEBI:61404"/>
    </reaction>
    <physiologicalReaction direction="left-to-right" evidence="19">
        <dbReference type="Rhea" id="RHEA:51909"/>
    </physiologicalReaction>
</comment>
<dbReference type="GO" id="GO:0005737">
    <property type="term" value="C:cytoplasm"/>
    <property type="evidence" value="ECO:0007669"/>
    <property type="project" value="TreeGrafter"/>
</dbReference>
<evidence type="ECO:0000256" key="22">
    <source>
        <dbReference type="SAM" id="MobiDB-lite"/>
    </source>
</evidence>
<keyword evidence="11" id="KW-0862">Zinc</keyword>
<keyword evidence="13" id="KW-0007">Acetylation</keyword>
<evidence type="ECO:0000256" key="3">
    <source>
        <dbReference type="ARBA" id="ARBA00001947"/>
    </source>
</evidence>
<feature type="domain" description="Helicase ATP-binding" evidence="23">
    <location>
        <begin position="90"/>
        <end position="265"/>
    </location>
</feature>
<keyword evidence="15" id="KW-0413">Isomerase</keyword>
<evidence type="ECO:0000256" key="19">
    <source>
        <dbReference type="ARBA" id="ARBA00051437"/>
    </source>
</evidence>
<feature type="compositionally biased region" description="Polar residues" evidence="22">
    <location>
        <begin position="593"/>
        <end position="608"/>
    </location>
</feature>
<dbReference type="Gene3D" id="1.10.10.10">
    <property type="entry name" value="Winged helix-like DNA-binding domain superfamily/Winged helix DNA-binding domain"/>
    <property type="match status" value="1"/>
</dbReference>
<feature type="coiled-coil region" evidence="21">
    <location>
        <begin position="10"/>
        <end position="51"/>
    </location>
</feature>
<dbReference type="CDD" id="cd18015">
    <property type="entry name" value="DEXHc_RecQ1"/>
    <property type="match status" value="1"/>
</dbReference>
<dbReference type="Proteomes" id="UP000789390">
    <property type="component" value="Unassembled WGS sequence"/>
</dbReference>
<comment type="cofactor">
    <cofactor evidence="1">
        <name>Mn(2+)</name>
        <dbReference type="ChEBI" id="CHEBI:29035"/>
    </cofactor>
</comment>
<keyword evidence="9 20" id="KW-0378">Hydrolase</keyword>
<evidence type="ECO:0000256" key="8">
    <source>
        <dbReference type="ARBA" id="ARBA00022741"/>
    </source>
</evidence>
<dbReference type="Gene3D" id="3.40.50.300">
    <property type="entry name" value="P-loop containing nucleotide triphosphate hydrolases"/>
    <property type="match status" value="2"/>
</dbReference>
<dbReference type="Pfam" id="PF00270">
    <property type="entry name" value="DEAD"/>
    <property type="match status" value="1"/>
</dbReference>
<name>A0A8J2WE57_9CRUS</name>
<dbReference type="GO" id="GO:0005634">
    <property type="term" value="C:nucleus"/>
    <property type="evidence" value="ECO:0007669"/>
    <property type="project" value="UniProtKB-SubCell"/>
</dbReference>
<evidence type="ECO:0000256" key="6">
    <source>
        <dbReference type="ARBA" id="ARBA00022553"/>
    </source>
</evidence>
<feature type="region of interest" description="Disordered" evidence="22">
    <location>
        <begin position="587"/>
        <end position="612"/>
    </location>
</feature>
<dbReference type="PANTHER" id="PTHR13710">
    <property type="entry name" value="DNA HELICASE RECQ FAMILY MEMBER"/>
    <property type="match status" value="1"/>
</dbReference>
<dbReference type="FunFam" id="3.40.50.300:FF:000752">
    <property type="entry name" value="ATP-dependent DNA helicase"/>
    <property type="match status" value="1"/>
</dbReference>
<dbReference type="GO" id="GO:0003677">
    <property type="term" value="F:DNA binding"/>
    <property type="evidence" value="ECO:0007669"/>
    <property type="project" value="UniProtKB-KW"/>
</dbReference>
<comment type="similarity">
    <text evidence="5 20">Belongs to the helicase family. RecQ subfamily.</text>
</comment>
<dbReference type="CDD" id="cd18794">
    <property type="entry name" value="SF2_C_RecQ"/>
    <property type="match status" value="1"/>
</dbReference>
<dbReference type="FunFam" id="3.40.50.300:FF:000596">
    <property type="entry name" value="ATP-dependent DNA helicase"/>
    <property type="match status" value="1"/>
</dbReference>
<dbReference type="GO" id="GO:0009378">
    <property type="term" value="F:four-way junction helicase activity"/>
    <property type="evidence" value="ECO:0007669"/>
    <property type="project" value="TreeGrafter"/>
</dbReference>
<comment type="cofactor">
    <cofactor evidence="2">
        <name>Mg(2+)</name>
        <dbReference type="ChEBI" id="CHEBI:18420"/>
    </cofactor>
</comment>
<reference evidence="25" key="1">
    <citation type="submission" date="2021-11" db="EMBL/GenBank/DDBJ databases">
        <authorList>
            <person name="Schell T."/>
        </authorList>
    </citation>
    <scope>NUCLEOTIDE SEQUENCE</scope>
    <source>
        <strain evidence="25">M5</strain>
    </source>
</reference>
<dbReference type="SMART" id="SM00487">
    <property type="entry name" value="DEXDc"/>
    <property type="match status" value="1"/>
</dbReference>
<comment type="subcellular location">
    <subcellularLocation>
        <location evidence="4 20">Nucleus</location>
    </subcellularLocation>
</comment>
<evidence type="ECO:0000256" key="5">
    <source>
        <dbReference type="ARBA" id="ARBA00005446"/>
    </source>
</evidence>
<evidence type="ECO:0000256" key="10">
    <source>
        <dbReference type="ARBA" id="ARBA00022806"/>
    </source>
</evidence>
<sequence length="626" mass="70968">MAQLSVENETKKIDAELMVIEEDIEKLQERKSKLLKRKQSLKEKANEEATKKLASQDWESSDFPWTTKLRATLKDAFHIEKFRPMQLSAMNASLKGHDVILIMPTGGGKSLCYQLPALISDGITLVITPLVSLMEDQLASLEKLGIQAAKLNASSSKEEVNLVHTAMTDIKSSLKLLYVTPEKLAKSKRFMTKLQKMYQIKRFACVAVDEVHCCSQWGHDFRPDYKYLGVLRSLFPTVPIVGLTATATINVTNDVQKMLNMKNCLVFKASFNRPNLYYEVRTKPSTQKECIEELVELLQNRFHGQSGIIYTTSVKDCDQLASELRQQNCRVASYHASLEPADRTKVHTGWRDNKYQAVVATIAFGMGIDKPDVRFVIHHSISKSMENFYQESGRAGRDELQACCIVYWRLSDLFRLSTMVFTEQTGLRNLYAMAAYCIDPERCRREIIASHFDERWESSSCNEMCDHCSSKESTSAEIDIAEHLTTLSQILERAEEQQVRVTAQKLIDAWQNTGQVSLRLPDFKKSTKLPRDKCESILAHLLLEGYLKEDFHFTPYSTISYLLLGGRANFIGDKEIIMKVEASSVDEAEKATSSRGKTVRKQSATHSATAKKPKVDKYLIDVSDSD</sequence>
<dbReference type="InterPro" id="IPR032284">
    <property type="entry name" value="RecQ_Zn-bd"/>
</dbReference>
<dbReference type="InterPro" id="IPR004589">
    <property type="entry name" value="DNA_helicase_ATP-dep_RecQ"/>
</dbReference>
<dbReference type="GO" id="GO:0005524">
    <property type="term" value="F:ATP binding"/>
    <property type="evidence" value="ECO:0007669"/>
    <property type="project" value="UniProtKB-KW"/>
</dbReference>
<accession>A0A8J2WE57</accession>
<dbReference type="PANTHER" id="PTHR13710:SF105">
    <property type="entry name" value="ATP-DEPENDENT DNA HELICASE Q1"/>
    <property type="match status" value="1"/>
</dbReference>
<protein>
    <recommendedName>
        <fullName evidence="20">ATP-dependent DNA helicase</fullName>
        <ecNumber evidence="20">5.6.2.4</ecNumber>
    </recommendedName>
</protein>
<evidence type="ECO:0000256" key="15">
    <source>
        <dbReference type="ARBA" id="ARBA00023235"/>
    </source>
</evidence>
<proteinExistence type="inferred from homology"/>
<dbReference type="InterPro" id="IPR011545">
    <property type="entry name" value="DEAD/DEAH_box_helicase_dom"/>
</dbReference>
<dbReference type="EMBL" id="CAKKLH010000001">
    <property type="protein sequence ID" value="CAH0098220.1"/>
    <property type="molecule type" value="Genomic_DNA"/>
</dbReference>
<evidence type="ECO:0000256" key="11">
    <source>
        <dbReference type="ARBA" id="ARBA00022833"/>
    </source>
</evidence>
<dbReference type="PROSITE" id="PS51192">
    <property type="entry name" value="HELICASE_ATP_BIND_1"/>
    <property type="match status" value="1"/>
</dbReference>
<evidence type="ECO:0000313" key="25">
    <source>
        <dbReference type="EMBL" id="CAH0098220.1"/>
    </source>
</evidence>
<evidence type="ECO:0000256" key="17">
    <source>
        <dbReference type="ARBA" id="ARBA00034617"/>
    </source>
</evidence>
<comment type="cofactor">
    <cofactor evidence="3">
        <name>Zn(2+)</name>
        <dbReference type="ChEBI" id="CHEBI:29105"/>
    </cofactor>
</comment>
<dbReference type="PROSITE" id="PS51194">
    <property type="entry name" value="HELICASE_CTER"/>
    <property type="match status" value="1"/>
</dbReference>
<dbReference type="InterPro" id="IPR027417">
    <property type="entry name" value="P-loop_NTPase"/>
</dbReference>
<dbReference type="GO" id="GO:0046872">
    <property type="term" value="F:metal ion binding"/>
    <property type="evidence" value="ECO:0007669"/>
    <property type="project" value="UniProtKB-KW"/>
</dbReference>